<accession>A0ABS5F305</accession>
<gene>
    <name evidence="1" type="ORF">GXW71_21355</name>
</gene>
<proteinExistence type="predicted"/>
<comment type="caution">
    <text evidence="1">The sequence shown here is derived from an EMBL/GenBank/DDBJ whole genome shotgun (WGS) entry which is preliminary data.</text>
</comment>
<dbReference type="Proteomes" id="UP001196870">
    <property type="component" value="Unassembled WGS sequence"/>
</dbReference>
<evidence type="ECO:0000313" key="2">
    <source>
        <dbReference type="Proteomes" id="UP001196870"/>
    </source>
</evidence>
<protein>
    <submittedName>
        <fullName evidence="1">Asp/Glu racemase</fullName>
    </submittedName>
</protein>
<dbReference type="EMBL" id="JAAGBB010000027">
    <property type="protein sequence ID" value="MBR0666922.1"/>
    <property type="molecule type" value="Genomic_DNA"/>
</dbReference>
<evidence type="ECO:0000313" key="1">
    <source>
        <dbReference type="EMBL" id="MBR0666922.1"/>
    </source>
</evidence>
<keyword evidence="2" id="KW-1185">Reference proteome</keyword>
<sequence>MRIACLHTVDSNAAVFEAARPPGASLRHVVRADLLSVAEGAGGLTPAIRDETRALLAGLAAEADAVLLTCSTLGPSADGLALRVDAALAAATATAPGPRLVLYAVATTEAPTRALFAVHGADFEMRLVPDAWDAFRAGDLPGYHARVAEAADAGFAEGYATVALAQASMAGAAALCRRGLPLTSPAAALAALLSRPGTPRG</sequence>
<name>A0ABS5F305_9PROT</name>
<organism evidence="1 2">
    <name type="scientific">Plastoroseomonas hellenica</name>
    <dbReference type="NCBI Taxonomy" id="2687306"/>
    <lineage>
        <taxon>Bacteria</taxon>
        <taxon>Pseudomonadati</taxon>
        <taxon>Pseudomonadota</taxon>
        <taxon>Alphaproteobacteria</taxon>
        <taxon>Acetobacterales</taxon>
        <taxon>Acetobacteraceae</taxon>
        <taxon>Plastoroseomonas</taxon>
    </lineage>
</organism>
<reference evidence="2" key="1">
    <citation type="journal article" date="2021" name="Syst. Appl. Microbiol.">
        <title>Roseomonas hellenica sp. nov., isolated from roots of wild-growing Alkanna tinctoria.</title>
        <authorList>
            <person name="Rat A."/>
            <person name="Naranjo H.D."/>
            <person name="Lebbe L."/>
            <person name="Cnockaert M."/>
            <person name="Krigas N."/>
            <person name="Grigoriadou K."/>
            <person name="Maloupa E."/>
            <person name="Willems A."/>
        </authorList>
    </citation>
    <scope>NUCLEOTIDE SEQUENCE [LARGE SCALE GENOMIC DNA]</scope>
    <source>
        <strain evidence="2">LMG 31523</strain>
    </source>
</reference>